<dbReference type="Proteomes" id="UP000275076">
    <property type="component" value="Unassembled WGS sequence"/>
</dbReference>
<name>A0A3R9QEH3_9BACI</name>
<dbReference type="EMBL" id="RBVX01000155">
    <property type="protein sequence ID" value="RSL28791.1"/>
    <property type="molecule type" value="Genomic_DNA"/>
</dbReference>
<dbReference type="AlphaFoldDB" id="A0A3R9QEH3"/>
<evidence type="ECO:0000259" key="1">
    <source>
        <dbReference type="Pfam" id="PF03358"/>
    </source>
</evidence>
<dbReference type="GO" id="GO:0016491">
    <property type="term" value="F:oxidoreductase activity"/>
    <property type="evidence" value="ECO:0007669"/>
    <property type="project" value="InterPro"/>
</dbReference>
<organism evidence="2 3">
    <name type="scientific">Salibacterium salarium</name>
    <dbReference type="NCBI Taxonomy" id="284579"/>
    <lineage>
        <taxon>Bacteria</taxon>
        <taxon>Bacillati</taxon>
        <taxon>Bacillota</taxon>
        <taxon>Bacilli</taxon>
        <taxon>Bacillales</taxon>
        <taxon>Bacillaceae</taxon>
    </lineage>
</organism>
<evidence type="ECO:0000313" key="2">
    <source>
        <dbReference type="EMBL" id="RSL28791.1"/>
    </source>
</evidence>
<dbReference type="InterPro" id="IPR029039">
    <property type="entry name" value="Flavoprotein-like_sf"/>
</dbReference>
<dbReference type="InterPro" id="IPR005025">
    <property type="entry name" value="FMN_Rdtase-like_dom"/>
</dbReference>
<protein>
    <recommendedName>
        <fullName evidence="1">NADPH-dependent FMN reductase-like domain-containing protein</fullName>
    </recommendedName>
</protein>
<reference evidence="2 3" key="1">
    <citation type="submission" date="2018-10" db="EMBL/GenBank/DDBJ databases">
        <title>Draft genome sequence of Bacillus salarius IM0101, isolated from a hypersaline soil in Inner Mongolia, China.</title>
        <authorList>
            <person name="Yamprayoonswat W."/>
            <person name="Boonvisut S."/>
            <person name="Jumpathong W."/>
            <person name="Sittihan S."/>
            <person name="Ruangsuj P."/>
            <person name="Wanthongcharoen S."/>
            <person name="Thongpramul N."/>
            <person name="Pimmason S."/>
            <person name="Yu B."/>
            <person name="Yasawong M."/>
        </authorList>
    </citation>
    <scope>NUCLEOTIDE SEQUENCE [LARGE SCALE GENOMIC DNA]</scope>
    <source>
        <strain evidence="2 3">IM0101</strain>
    </source>
</reference>
<comment type="caution">
    <text evidence="2">The sequence shown here is derived from an EMBL/GenBank/DDBJ whole genome shotgun (WGS) entry which is preliminary data.</text>
</comment>
<dbReference type="SUPFAM" id="SSF52218">
    <property type="entry name" value="Flavoproteins"/>
    <property type="match status" value="1"/>
</dbReference>
<accession>A0A3R9QEH3</accession>
<proteinExistence type="predicted"/>
<sequence>MSMKLLGISGTITGSKTKTSVRQTLDMVKRHDPNIEVEFMNLKDYDLQFCDGRDPWTYRGIHGASFRKWRRRVIILSASRFFRDHLPGLRMSSPTSSFFH</sequence>
<keyword evidence="3" id="KW-1185">Reference proteome</keyword>
<feature type="domain" description="NADPH-dependent FMN reductase-like" evidence="1">
    <location>
        <begin position="3"/>
        <end position="73"/>
    </location>
</feature>
<evidence type="ECO:0000313" key="3">
    <source>
        <dbReference type="Proteomes" id="UP000275076"/>
    </source>
</evidence>
<dbReference type="Gene3D" id="3.40.50.360">
    <property type="match status" value="1"/>
</dbReference>
<dbReference type="Pfam" id="PF03358">
    <property type="entry name" value="FMN_red"/>
    <property type="match status" value="1"/>
</dbReference>
<dbReference type="OrthoDB" id="1643408at2"/>
<gene>
    <name evidence="2" type="ORF">D7Z54_34615</name>
</gene>